<reference evidence="5 6" key="1">
    <citation type="submission" date="2024-01" db="EMBL/GenBank/DDBJ databases">
        <authorList>
            <person name="Allen C."/>
            <person name="Tagirdzhanova G."/>
        </authorList>
    </citation>
    <scope>NUCLEOTIDE SEQUENCE [LARGE SCALE GENOMIC DNA]</scope>
    <source>
        <strain evidence="5 6">CBS 119000</strain>
    </source>
</reference>
<dbReference type="InterPro" id="IPR035979">
    <property type="entry name" value="RBD_domain_sf"/>
</dbReference>
<feature type="compositionally biased region" description="Polar residues" evidence="3">
    <location>
        <begin position="14"/>
        <end position="23"/>
    </location>
</feature>
<feature type="region of interest" description="Disordered" evidence="3">
    <location>
        <begin position="184"/>
        <end position="204"/>
    </location>
</feature>
<dbReference type="InterPro" id="IPR000504">
    <property type="entry name" value="RRM_dom"/>
</dbReference>
<dbReference type="InterPro" id="IPR050886">
    <property type="entry name" value="RNA-binding_reg"/>
</dbReference>
<feature type="domain" description="RRM" evidence="4">
    <location>
        <begin position="257"/>
        <end position="330"/>
    </location>
</feature>
<feature type="region of interest" description="Disordered" evidence="3">
    <location>
        <begin position="1"/>
        <end position="43"/>
    </location>
</feature>
<dbReference type="EMBL" id="CAWUON010000041">
    <property type="protein sequence ID" value="CAK7268877.1"/>
    <property type="molecule type" value="Genomic_DNA"/>
</dbReference>
<keyword evidence="6" id="KW-1185">Reference proteome</keyword>
<evidence type="ECO:0000256" key="2">
    <source>
        <dbReference type="PROSITE-ProRule" id="PRU00176"/>
    </source>
</evidence>
<organism evidence="5 6">
    <name type="scientific">Sporothrix epigloea</name>
    <dbReference type="NCBI Taxonomy" id="1892477"/>
    <lineage>
        <taxon>Eukaryota</taxon>
        <taxon>Fungi</taxon>
        <taxon>Dikarya</taxon>
        <taxon>Ascomycota</taxon>
        <taxon>Pezizomycotina</taxon>
        <taxon>Sordariomycetes</taxon>
        <taxon>Sordariomycetidae</taxon>
        <taxon>Ophiostomatales</taxon>
        <taxon>Ophiostomataceae</taxon>
        <taxon>Sporothrix</taxon>
    </lineage>
</organism>
<dbReference type="PANTHER" id="PTHR48024:SF56">
    <property type="entry name" value="HETEROGENEOUS NUCLEAR RIBONUCLEOPROTEIN A0"/>
    <property type="match status" value="1"/>
</dbReference>
<keyword evidence="1 2" id="KW-0694">RNA-binding</keyword>
<evidence type="ECO:0000313" key="6">
    <source>
        <dbReference type="Proteomes" id="UP001642502"/>
    </source>
</evidence>
<dbReference type="Gene3D" id="3.30.70.330">
    <property type="match status" value="1"/>
</dbReference>
<evidence type="ECO:0000313" key="5">
    <source>
        <dbReference type="EMBL" id="CAK7268877.1"/>
    </source>
</evidence>
<dbReference type="Pfam" id="PF00076">
    <property type="entry name" value="RRM_1"/>
    <property type="match status" value="1"/>
</dbReference>
<evidence type="ECO:0000256" key="3">
    <source>
        <dbReference type="SAM" id="MobiDB-lite"/>
    </source>
</evidence>
<gene>
    <name evidence="5" type="ORF">SEPCBS119000_003284</name>
</gene>
<dbReference type="InterPro" id="IPR012677">
    <property type="entry name" value="Nucleotide-bd_a/b_plait_sf"/>
</dbReference>
<dbReference type="SMART" id="SM00360">
    <property type="entry name" value="RRM"/>
    <property type="match status" value="1"/>
</dbReference>
<dbReference type="SUPFAM" id="SSF54928">
    <property type="entry name" value="RNA-binding domain, RBD"/>
    <property type="match status" value="1"/>
</dbReference>
<dbReference type="Proteomes" id="UP001642502">
    <property type="component" value="Unassembled WGS sequence"/>
</dbReference>
<dbReference type="PANTHER" id="PTHR48024">
    <property type="entry name" value="GEO13361P1-RELATED"/>
    <property type="match status" value="1"/>
</dbReference>
<sequence length="360" mass="38599">MASYPQSVDAGFQSRRNGASTGYSIAPGDLGHHPHQGVATGTGLQLPDDGLGAMMSHFSAMSLPHGSVGQTGHMPSFPAGAFVTGPDGSIVFAPYPGALHPLLADHGYGAAYAMQYPAGSYGPAYGHGAMMPFTPGRPIAYGDRAPRELPVLENRRSSYSTSATESAPATPFFGNAIDRLHGGTRVASHERSSYSTPSPRDGGTFVSSNAHMKAAADPDLDRLLMQEPQVPKAVPAVWTDHVKPLEQCLENRIQGNRNVYIRGLHPTTDDDLLLKYTERFGEVEQSKAIIDTATGACKGFGFAKFKDVKDSEKCIRGFYRRGYEVGFARESFNARLKAEGDEGSTNLYISNLPKDVNESI</sequence>
<protein>
    <recommendedName>
        <fullName evidence="4">RRM domain-containing protein</fullName>
    </recommendedName>
</protein>
<proteinExistence type="predicted"/>
<evidence type="ECO:0000256" key="1">
    <source>
        <dbReference type="ARBA" id="ARBA00022884"/>
    </source>
</evidence>
<name>A0ABP0DPG1_9PEZI</name>
<comment type="caution">
    <text evidence="5">The sequence shown here is derived from an EMBL/GenBank/DDBJ whole genome shotgun (WGS) entry which is preliminary data.</text>
</comment>
<dbReference type="PROSITE" id="PS50102">
    <property type="entry name" value="RRM"/>
    <property type="match status" value="1"/>
</dbReference>
<evidence type="ECO:0000259" key="4">
    <source>
        <dbReference type="PROSITE" id="PS50102"/>
    </source>
</evidence>
<accession>A0ABP0DPG1</accession>